<feature type="region of interest" description="Disordered" evidence="1">
    <location>
        <begin position="24"/>
        <end position="74"/>
    </location>
</feature>
<evidence type="ECO:0000313" key="2">
    <source>
        <dbReference type="EMBL" id="RAI82125.1"/>
    </source>
</evidence>
<keyword evidence="3" id="KW-1185">Reference proteome</keyword>
<dbReference type="AlphaFoldDB" id="A0A2G5NQV2"/>
<accession>A0A2G5NQV2</accession>
<evidence type="ECO:0008006" key="4">
    <source>
        <dbReference type="Google" id="ProtNLM"/>
    </source>
</evidence>
<name>A0A2G5NQV2_9STAP</name>
<sequence>MKKSMQFLITLASFSLILSGCGEEETKEKGATKIESNTSQDDTKDKKVSNSEKKEAVTTEDRDEDTQQSTKEGQLTLVNGVSHYNFPSILNKSFADSILSNTFNIEGWGINKEVNVPSILREDRKLSHENSLKYDNFEMVLGGDIYTRDFSTFVLEVKDQGVRTDDLIKAWGVKVTHNTESSIIYDGINNNGYHVVVTENADHIVETINIRKGDYKNGDTVNNTSVHDPKIEMRDGTAYYNFPDITNFDFAYQVCTAAFKINGIGLGDTPNLDDLGEYSENGTIKEFGNFGFEMIEDRVLGLKLNVADQNVHIDALEKAWKSKVDIRKENSIFYDNDKTNGFLVRVDFDDNGIVQDIFILGLID</sequence>
<evidence type="ECO:0000256" key="1">
    <source>
        <dbReference type="SAM" id="MobiDB-lite"/>
    </source>
</evidence>
<dbReference type="PROSITE" id="PS51257">
    <property type="entry name" value="PROKAR_LIPOPROTEIN"/>
    <property type="match status" value="1"/>
</dbReference>
<dbReference type="Proteomes" id="UP000229523">
    <property type="component" value="Unassembled WGS sequence"/>
</dbReference>
<proteinExistence type="predicted"/>
<dbReference type="RefSeq" id="WP_099579657.1">
    <property type="nucleotide sequence ID" value="NZ_MJBI02000001.1"/>
</dbReference>
<evidence type="ECO:0000313" key="3">
    <source>
        <dbReference type="Proteomes" id="UP000229523"/>
    </source>
</evidence>
<comment type="caution">
    <text evidence="2">The sequence shown here is derived from an EMBL/GenBank/DDBJ whole genome shotgun (WGS) entry which is preliminary data.</text>
</comment>
<feature type="compositionally biased region" description="Basic and acidic residues" evidence="1">
    <location>
        <begin position="41"/>
        <end position="60"/>
    </location>
</feature>
<dbReference type="EMBL" id="MJBI02000001">
    <property type="protein sequence ID" value="RAI82125.1"/>
    <property type="molecule type" value="Genomic_DNA"/>
</dbReference>
<reference evidence="2 3" key="1">
    <citation type="journal article" date="2018" name="Front. Microbiol.">
        <title>Description and Comparative Genomics of Macrococcus caseolyticus subsp. hominis subsp. nov., Macrococcus goetzii sp. nov., Macrococcus epidermidis sp. nov., and Macrococcus bohemicus sp. nov., Novel Macrococci From Human Clinical Material With Virulence Potential and Suspected Uptake of Foreign DNA by Natural Transformation.</title>
        <authorList>
            <person name="Maslanova I."/>
            <person name="Wertheimer Z."/>
            <person name="Sedlacek I."/>
            <person name="Svec P."/>
            <person name="Indrakova A."/>
            <person name="Kovarovic V."/>
            <person name="Schumann P."/>
            <person name="Sproer C."/>
            <person name="Kralova S."/>
            <person name="Sedo O."/>
            <person name="Kristofova L."/>
            <person name="Vrbovska V."/>
            <person name="Fuzik T."/>
            <person name="Petras P."/>
            <person name="Zdrahal Z."/>
            <person name="Ruzickova V."/>
            <person name="Doskar J."/>
            <person name="Pantucek R."/>
        </authorList>
    </citation>
    <scope>NUCLEOTIDE SEQUENCE [LARGE SCALE GENOMIC DNA]</scope>
    <source>
        <strain evidence="2 3">CCM 4927</strain>
    </source>
</reference>
<organism evidence="2 3">
    <name type="scientific">Macrococcoides goetzii</name>
    <dbReference type="NCBI Taxonomy" id="1891097"/>
    <lineage>
        <taxon>Bacteria</taxon>
        <taxon>Bacillati</taxon>
        <taxon>Bacillota</taxon>
        <taxon>Bacilli</taxon>
        <taxon>Bacillales</taxon>
        <taxon>Staphylococcaceae</taxon>
        <taxon>Macrococcoides</taxon>
    </lineage>
</organism>
<protein>
    <recommendedName>
        <fullName evidence="4">Lipoprotein</fullName>
    </recommendedName>
</protein>
<gene>
    <name evidence="2" type="ORF">BFS35_000125</name>
</gene>